<dbReference type="Gene3D" id="1.10.10.10">
    <property type="entry name" value="Winged helix-like DNA-binding domain superfamily/Winged helix DNA-binding domain"/>
    <property type="match status" value="1"/>
</dbReference>
<dbReference type="InterPro" id="IPR005119">
    <property type="entry name" value="LysR_subst-bd"/>
</dbReference>
<evidence type="ECO:0000256" key="4">
    <source>
        <dbReference type="ARBA" id="ARBA00023163"/>
    </source>
</evidence>
<evidence type="ECO:0000313" key="6">
    <source>
        <dbReference type="EMBL" id="HJC36981.1"/>
    </source>
</evidence>
<protein>
    <submittedName>
        <fullName evidence="6">LysR family transcriptional regulator</fullName>
    </submittedName>
</protein>
<dbReference type="GO" id="GO:0032993">
    <property type="term" value="C:protein-DNA complex"/>
    <property type="evidence" value="ECO:0007669"/>
    <property type="project" value="TreeGrafter"/>
</dbReference>
<dbReference type="Gene3D" id="3.40.190.10">
    <property type="entry name" value="Periplasmic binding protein-like II"/>
    <property type="match status" value="2"/>
</dbReference>
<dbReference type="AlphaFoldDB" id="A0A9D2NQY4"/>
<keyword evidence="3" id="KW-0238">DNA-binding</keyword>
<evidence type="ECO:0000256" key="2">
    <source>
        <dbReference type="ARBA" id="ARBA00023015"/>
    </source>
</evidence>
<dbReference type="PRINTS" id="PR00039">
    <property type="entry name" value="HTHLYSR"/>
</dbReference>
<dbReference type="GO" id="GO:0003700">
    <property type="term" value="F:DNA-binding transcription factor activity"/>
    <property type="evidence" value="ECO:0007669"/>
    <property type="project" value="InterPro"/>
</dbReference>
<feature type="domain" description="HTH lysR-type" evidence="5">
    <location>
        <begin position="1"/>
        <end position="58"/>
    </location>
</feature>
<name>A0A9D2NQY4_9FIRM</name>
<dbReference type="GO" id="GO:0003677">
    <property type="term" value="F:DNA binding"/>
    <property type="evidence" value="ECO:0007669"/>
    <property type="project" value="UniProtKB-KW"/>
</dbReference>
<gene>
    <name evidence="6" type="ORF">H9702_07640</name>
</gene>
<comment type="caution">
    <text evidence="6">The sequence shown here is derived from an EMBL/GenBank/DDBJ whole genome shotgun (WGS) entry which is preliminary data.</text>
</comment>
<dbReference type="CDD" id="cd05466">
    <property type="entry name" value="PBP2_LTTR_substrate"/>
    <property type="match status" value="1"/>
</dbReference>
<reference evidence="6" key="2">
    <citation type="submission" date="2021-04" db="EMBL/GenBank/DDBJ databases">
        <authorList>
            <person name="Gilroy R."/>
        </authorList>
    </citation>
    <scope>NUCLEOTIDE SEQUENCE</scope>
    <source>
        <strain evidence="6">CHK187-11901</strain>
    </source>
</reference>
<dbReference type="InterPro" id="IPR036388">
    <property type="entry name" value="WH-like_DNA-bd_sf"/>
</dbReference>
<dbReference type="SUPFAM" id="SSF46785">
    <property type="entry name" value="Winged helix' DNA-binding domain"/>
    <property type="match status" value="1"/>
</dbReference>
<reference evidence="6" key="1">
    <citation type="journal article" date="2021" name="PeerJ">
        <title>Extensive microbial diversity within the chicken gut microbiome revealed by metagenomics and culture.</title>
        <authorList>
            <person name="Gilroy R."/>
            <person name="Ravi A."/>
            <person name="Getino M."/>
            <person name="Pursley I."/>
            <person name="Horton D.L."/>
            <person name="Alikhan N.F."/>
            <person name="Baker D."/>
            <person name="Gharbi K."/>
            <person name="Hall N."/>
            <person name="Watson M."/>
            <person name="Adriaenssens E.M."/>
            <person name="Foster-Nyarko E."/>
            <person name="Jarju S."/>
            <person name="Secka A."/>
            <person name="Antonio M."/>
            <person name="Oren A."/>
            <person name="Chaudhuri R.R."/>
            <person name="La Ragione R."/>
            <person name="Hildebrand F."/>
            <person name="Pallen M.J."/>
        </authorList>
    </citation>
    <scope>NUCLEOTIDE SEQUENCE</scope>
    <source>
        <strain evidence="6">CHK187-11901</strain>
    </source>
</reference>
<evidence type="ECO:0000259" key="5">
    <source>
        <dbReference type="PROSITE" id="PS50931"/>
    </source>
</evidence>
<dbReference type="Proteomes" id="UP000823896">
    <property type="component" value="Unassembled WGS sequence"/>
</dbReference>
<dbReference type="InterPro" id="IPR036390">
    <property type="entry name" value="WH_DNA-bd_sf"/>
</dbReference>
<dbReference type="InterPro" id="IPR000847">
    <property type="entry name" value="LysR_HTH_N"/>
</dbReference>
<dbReference type="FunFam" id="1.10.10.10:FF:000001">
    <property type="entry name" value="LysR family transcriptional regulator"/>
    <property type="match status" value="1"/>
</dbReference>
<evidence type="ECO:0000256" key="3">
    <source>
        <dbReference type="ARBA" id="ARBA00023125"/>
    </source>
</evidence>
<evidence type="ECO:0000313" key="7">
    <source>
        <dbReference type="Proteomes" id="UP000823896"/>
    </source>
</evidence>
<keyword evidence="2" id="KW-0805">Transcription regulation</keyword>
<dbReference type="PROSITE" id="PS50931">
    <property type="entry name" value="HTH_LYSR"/>
    <property type="match status" value="1"/>
</dbReference>
<dbReference type="EMBL" id="DWWM01000050">
    <property type="protein sequence ID" value="HJC36981.1"/>
    <property type="molecule type" value="Genomic_DNA"/>
</dbReference>
<organism evidence="6 7">
    <name type="scientific">Candidatus Merdibacter merdavium</name>
    <dbReference type="NCBI Taxonomy" id="2838692"/>
    <lineage>
        <taxon>Bacteria</taxon>
        <taxon>Bacillati</taxon>
        <taxon>Bacillota</taxon>
        <taxon>Erysipelotrichia</taxon>
        <taxon>Erysipelotrichales</taxon>
        <taxon>Erysipelotrichaceae</taxon>
        <taxon>Merdibacter</taxon>
    </lineage>
</organism>
<keyword evidence="4" id="KW-0804">Transcription</keyword>
<dbReference type="PANTHER" id="PTHR30346:SF28">
    <property type="entry name" value="HTH-TYPE TRANSCRIPTIONAL REGULATOR CYNR"/>
    <property type="match status" value="1"/>
</dbReference>
<dbReference type="Pfam" id="PF03466">
    <property type="entry name" value="LysR_substrate"/>
    <property type="match status" value="1"/>
</dbReference>
<proteinExistence type="inferred from homology"/>
<comment type="similarity">
    <text evidence="1">Belongs to the LysR transcriptional regulatory family.</text>
</comment>
<dbReference type="SUPFAM" id="SSF53850">
    <property type="entry name" value="Periplasmic binding protein-like II"/>
    <property type="match status" value="1"/>
</dbReference>
<accession>A0A9D2NQY4</accession>
<dbReference type="Pfam" id="PF00126">
    <property type="entry name" value="HTH_1"/>
    <property type="match status" value="1"/>
</dbReference>
<sequence length="304" mass="34825">MLLKQMRYFAAVVDCGSFTEAAAQCYISQSAISQQIRSLEQELGVELIHRENRHFSLTPAGTFFYSRCKQLLKDADELVRQTRAKGNGHRVRLRIGYLRSYSGIELSQAVADFSSRYPEVSISIVNGTHEELYDLLRTKSADLIFSDQRRAFSDAYVNDELTRCGCYVELSAQDPLAHQSWVSITQLQHLPCILVSSKEQRATEQEYYQNTLEFGGSYLFAETLEEARLMVISNHGFLPVERVGTLPAESAYIRRLPLYRDEAQLERRYCAFWRKGQSSVYIEAFASSLKKLIQRAAEKQIQEV</sequence>
<dbReference type="PANTHER" id="PTHR30346">
    <property type="entry name" value="TRANSCRIPTIONAL DUAL REGULATOR HCAR-RELATED"/>
    <property type="match status" value="1"/>
</dbReference>
<evidence type="ECO:0000256" key="1">
    <source>
        <dbReference type="ARBA" id="ARBA00009437"/>
    </source>
</evidence>